<evidence type="ECO:0000256" key="3">
    <source>
        <dbReference type="ARBA" id="ARBA00022840"/>
    </source>
</evidence>
<dbReference type="CDD" id="cd00009">
    <property type="entry name" value="AAA"/>
    <property type="match status" value="1"/>
</dbReference>
<dbReference type="PANTHER" id="PTHR13779">
    <property type="entry name" value="WERNER HELICASE-INTERACTING PROTEIN 1 FAMILY MEMBER"/>
    <property type="match status" value="1"/>
</dbReference>
<dbReference type="GO" id="GO:0017116">
    <property type="term" value="F:single-stranded DNA helicase activity"/>
    <property type="evidence" value="ECO:0007669"/>
    <property type="project" value="TreeGrafter"/>
</dbReference>
<comment type="caution">
    <text evidence="5">The sequence shown here is derived from an EMBL/GenBank/DDBJ whole genome shotgun (WGS) entry which is preliminary data.</text>
</comment>
<dbReference type="InterPro" id="IPR027417">
    <property type="entry name" value="P-loop_NTPase"/>
</dbReference>
<evidence type="ECO:0000256" key="1">
    <source>
        <dbReference type="ARBA" id="ARBA00008959"/>
    </source>
</evidence>
<feature type="domain" description="AAA+ ATPase" evidence="4">
    <location>
        <begin position="39"/>
        <end position="155"/>
    </location>
</feature>
<proteinExistence type="inferred from homology"/>
<dbReference type="AlphaFoldDB" id="A0A923J0N9"/>
<gene>
    <name evidence="5" type="ORF">HGG79_01440</name>
</gene>
<comment type="similarity">
    <text evidence="1">Belongs to the AAA ATPase family. RarA/MGS1/WRNIP1 subfamily.</text>
</comment>
<keyword evidence="6" id="KW-1185">Reference proteome</keyword>
<dbReference type="InterPro" id="IPR051314">
    <property type="entry name" value="AAA_ATPase_RarA/MGS1/WRNIP1"/>
</dbReference>
<dbReference type="InterPro" id="IPR003593">
    <property type="entry name" value="AAA+_ATPase"/>
</dbReference>
<dbReference type="Proteomes" id="UP000563151">
    <property type="component" value="Unassembled WGS sequence"/>
</dbReference>
<dbReference type="GO" id="GO:0000731">
    <property type="term" value="P:DNA synthesis involved in DNA repair"/>
    <property type="evidence" value="ECO:0007669"/>
    <property type="project" value="TreeGrafter"/>
</dbReference>
<dbReference type="InterPro" id="IPR008921">
    <property type="entry name" value="DNA_pol3_clamp-load_cplx_C"/>
</dbReference>
<dbReference type="GO" id="GO:0006261">
    <property type="term" value="P:DNA-templated DNA replication"/>
    <property type="evidence" value="ECO:0007669"/>
    <property type="project" value="TreeGrafter"/>
</dbReference>
<dbReference type="GO" id="GO:0016887">
    <property type="term" value="F:ATP hydrolysis activity"/>
    <property type="evidence" value="ECO:0007669"/>
    <property type="project" value="InterPro"/>
</dbReference>
<dbReference type="SUPFAM" id="SSF52540">
    <property type="entry name" value="P-loop containing nucleoside triphosphate hydrolases"/>
    <property type="match status" value="1"/>
</dbReference>
<dbReference type="Gene3D" id="1.10.3710.10">
    <property type="entry name" value="DNA polymerase III clamp loader subunits, C-terminal domain"/>
    <property type="match status" value="1"/>
</dbReference>
<dbReference type="FunFam" id="1.10.3710.10:FF:000003">
    <property type="entry name" value="ATPase, AAA family protein"/>
    <property type="match status" value="1"/>
</dbReference>
<dbReference type="Gene3D" id="3.40.50.300">
    <property type="entry name" value="P-loop containing nucleotide triphosphate hydrolases"/>
    <property type="match status" value="1"/>
</dbReference>
<dbReference type="Gene3D" id="1.10.8.60">
    <property type="match status" value="1"/>
</dbReference>
<name>A0A923J0N9_CLOTT</name>
<keyword evidence="2" id="KW-0547">Nucleotide-binding</keyword>
<dbReference type="Pfam" id="PF16193">
    <property type="entry name" value="AAA_assoc_2"/>
    <property type="match status" value="1"/>
</dbReference>
<sequence>MNIQPLAERIRPLEINDVVGQRHLLGENKILNRIINSRKITNMIFYGPPGTGKTTVASIIAKKANKTFYKLNATNASLNDVKEIIGELDGLIGVKGVLLYLDEIQNFNKKQQQSLLEFMENGKITLIASTTENPYHYVYKAILSRSTIFEFKSLNKQDIIFGIKRAINILKKEMEYKNIQFTEEAIEYIADVSGGDLRKALNSVELAVYSTISSEDGTIGVDLEVAKECTQIKILNYDKFGDSHYDILSAFQKSIRGSDVNASIHYLARLIEAGDLPSICRRLLVISCEDIGLAYPNAISIVKSCIDSAMQLGLPEGRIPLAQAVILLATSPKSNSTIEAIDKALGDIRNKDVGDIPSYLKDAHYNGAESLGRGIGYKYPHNYKNHYVNQQYLPDNIKNSAYYKPGKNKMEEKMLAYMKFLRASKEP</sequence>
<organism evidence="5 6">
    <name type="scientific">Clostridium tetanomorphum</name>
    <dbReference type="NCBI Taxonomy" id="1553"/>
    <lineage>
        <taxon>Bacteria</taxon>
        <taxon>Bacillati</taxon>
        <taxon>Bacillota</taxon>
        <taxon>Clostridia</taxon>
        <taxon>Eubacteriales</taxon>
        <taxon>Clostridiaceae</taxon>
        <taxon>Clostridium</taxon>
    </lineage>
</organism>
<dbReference type="SMART" id="SM00382">
    <property type="entry name" value="AAA"/>
    <property type="match status" value="1"/>
</dbReference>
<dbReference type="CDD" id="cd18139">
    <property type="entry name" value="HLD_clamp_RarA"/>
    <property type="match status" value="1"/>
</dbReference>
<dbReference type="InterPro" id="IPR003959">
    <property type="entry name" value="ATPase_AAA_core"/>
</dbReference>
<dbReference type="Pfam" id="PF00004">
    <property type="entry name" value="AAA"/>
    <property type="match status" value="1"/>
</dbReference>
<dbReference type="InterPro" id="IPR021886">
    <property type="entry name" value="MgsA_C"/>
</dbReference>
<protein>
    <submittedName>
        <fullName evidence="5">Replication-associated recombination protein A</fullName>
    </submittedName>
</protein>
<evidence type="ECO:0000313" key="6">
    <source>
        <dbReference type="Proteomes" id="UP000563151"/>
    </source>
</evidence>
<keyword evidence="3" id="KW-0067">ATP-binding</keyword>
<dbReference type="GO" id="GO:0003677">
    <property type="term" value="F:DNA binding"/>
    <property type="evidence" value="ECO:0007669"/>
    <property type="project" value="InterPro"/>
</dbReference>
<dbReference type="Pfam" id="PF12002">
    <property type="entry name" value="MgsA_C"/>
    <property type="match status" value="1"/>
</dbReference>
<dbReference type="RefSeq" id="WP_035145961.1">
    <property type="nucleotide sequence ID" value="NZ_JAAZWO010000002.1"/>
</dbReference>
<dbReference type="EMBL" id="JAAZWO010000002">
    <property type="protein sequence ID" value="MBC2396443.1"/>
    <property type="molecule type" value="Genomic_DNA"/>
</dbReference>
<dbReference type="GO" id="GO:0005524">
    <property type="term" value="F:ATP binding"/>
    <property type="evidence" value="ECO:0007669"/>
    <property type="project" value="UniProtKB-KW"/>
</dbReference>
<evidence type="ECO:0000313" key="5">
    <source>
        <dbReference type="EMBL" id="MBC2396443.1"/>
    </source>
</evidence>
<dbReference type="FunFam" id="1.20.272.10:FF:000001">
    <property type="entry name" value="Putative AAA family ATPase"/>
    <property type="match status" value="1"/>
</dbReference>
<dbReference type="InterPro" id="IPR032423">
    <property type="entry name" value="AAA_assoc_2"/>
</dbReference>
<dbReference type="GO" id="GO:0008047">
    <property type="term" value="F:enzyme activator activity"/>
    <property type="evidence" value="ECO:0007669"/>
    <property type="project" value="TreeGrafter"/>
</dbReference>
<accession>A0A923J0N9</accession>
<dbReference type="PANTHER" id="PTHR13779:SF7">
    <property type="entry name" value="ATPASE WRNIP1"/>
    <property type="match status" value="1"/>
</dbReference>
<evidence type="ECO:0000256" key="2">
    <source>
        <dbReference type="ARBA" id="ARBA00022741"/>
    </source>
</evidence>
<dbReference type="SUPFAM" id="SSF48019">
    <property type="entry name" value="post-AAA+ oligomerization domain-like"/>
    <property type="match status" value="1"/>
</dbReference>
<evidence type="ECO:0000259" key="4">
    <source>
        <dbReference type="SMART" id="SM00382"/>
    </source>
</evidence>
<reference evidence="5 6" key="1">
    <citation type="submission" date="2020-04" db="EMBL/GenBank/DDBJ databases">
        <title>Genomic insights into acetone-butanol-ethanol (ABE) fermentation by sequencing solventogenic clostridia strains.</title>
        <authorList>
            <person name="Brown S."/>
        </authorList>
    </citation>
    <scope>NUCLEOTIDE SEQUENCE [LARGE SCALE GENOMIC DNA]</scope>
    <source>
        <strain evidence="5 6">DJ011</strain>
    </source>
</reference>
<dbReference type="Gene3D" id="1.20.272.10">
    <property type="match status" value="1"/>
</dbReference>